<dbReference type="RefSeq" id="WP_187996841.1">
    <property type="nucleotide sequence ID" value="NZ_JACEXG010000004.1"/>
</dbReference>
<dbReference type="InterPro" id="IPR000887">
    <property type="entry name" value="Aldlse_KDPG_KHG"/>
</dbReference>
<dbReference type="CDD" id="cd00452">
    <property type="entry name" value="KDPG_aldolase"/>
    <property type="match status" value="1"/>
</dbReference>
<comment type="similarity">
    <text evidence="2">Belongs to the KHG/KDPG aldolase family.</text>
</comment>
<keyword evidence="7" id="KW-1185">Reference proteome</keyword>
<keyword evidence="5" id="KW-0119">Carbohydrate metabolism</keyword>
<dbReference type="Proteomes" id="UP000705983">
    <property type="component" value="Unassembled WGS sequence"/>
</dbReference>
<evidence type="ECO:0000256" key="3">
    <source>
        <dbReference type="ARBA" id="ARBA00011233"/>
    </source>
</evidence>
<evidence type="ECO:0000313" key="6">
    <source>
        <dbReference type="EMBL" id="MBM9433647.1"/>
    </source>
</evidence>
<keyword evidence="4" id="KW-0456">Lyase</keyword>
<protein>
    <submittedName>
        <fullName evidence="6">Bifunctional 4-hydroxy-2-oxoglutarate aldolase/2-dehydro-3-deoxy-phosphogluconate aldolase</fullName>
    </submittedName>
</protein>
<name>A0ABS2TG92_9ACTO</name>
<comment type="pathway">
    <text evidence="1">Carbohydrate acid metabolism.</text>
</comment>
<accession>A0ABS2TG92</accession>
<gene>
    <name evidence="6" type="ORF">JVW63_08045</name>
</gene>
<dbReference type="PANTHER" id="PTHR30246:SF1">
    <property type="entry name" value="2-DEHYDRO-3-DEOXY-6-PHOSPHOGALACTONATE ALDOLASE-RELATED"/>
    <property type="match status" value="1"/>
</dbReference>
<evidence type="ECO:0000256" key="1">
    <source>
        <dbReference type="ARBA" id="ARBA00004761"/>
    </source>
</evidence>
<proteinExistence type="inferred from homology"/>
<organism evidence="6 7">
    <name type="scientific">Flaviflexus equikiangi</name>
    <dbReference type="NCBI Taxonomy" id="2758573"/>
    <lineage>
        <taxon>Bacteria</taxon>
        <taxon>Bacillati</taxon>
        <taxon>Actinomycetota</taxon>
        <taxon>Actinomycetes</taxon>
        <taxon>Actinomycetales</taxon>
        <taxon>Actinomycetaceae</taxon>
        <taxon>Flaviflexus</taxon>
    </lineage>
</organism>
<comment type="subunit">
    <text evidence="3">Homotrimer.</text>
</comment>
<sequence length="206" mass="21522">MIIAIVRLREHEPSDELIEALRMGGVTHAEVTLPTPGSLDLIKRWSEADAMLIGAGTVRDRQGAQSACDEGAQFLVCPTIDKDVLEIADHANIPVFPGALTPTEIETAYRHPAVEGVKVFPASALGGPDYIQALKAPMPDIPLVPTGGVGLSETRAYAQLGCAGVGVGSALVSEDAVARRDWGLITERASAFVEAWKAGLSGASGL</sequence>
<dbReference type="PANTHER" id="PTHR30246">
    <property type="entry name" value="2-KETO-3-DEOXY-6-PHOSPHOGLUCONATE ALDOLASE"/>
    <property type="match status" value="1"/>
</dbReference>
<dbReference type="NCBIfam" id="TIGR01182">
    <property type="entry name" value="eda"/>
    <property type="match status" value="1"/>
</dbReference>
<reference evidence="7" key="1">
    <citation type="submission" date="2021-02" db="EMBL/GenBank/DDBJ databases">
        <title>Leucobacter sp. CX169.</title>
        <authorList>
            <person name="Cheng Y."/>
        </authorList>
    </citation>
    <scope>NUCLEOTIDE SEQUENCE [LARGE SCALE GENOMIC DNA]</scope>
    <source>
        <strain evidence="7">JY899</strain>
    </source>
</reference>
<evidence type="ECO:0000313" key="7">
    <source>
        <dbReference type="Proteomes" id="UP000705983"/>
    </source>
</evidence>
<evidence type="ECO:0000256" key="5">
    <source>
        <dbReference type="ARBA" id="ARBA00023277"/>
    </source>
</evidence>
<dbReference type="EMBL" id="JAFFJS010000004">
    <property type="protein sequence ID" value="MBM9433647.1"/>
    <property type="molecule type" value="Genomic_DNA"/>
</dbReference>
<evidence type="ECO:0000256" key="4">
    <source>
        <dbReference type="ARBA" id="ARBA00023239"/>
    </source>
</evidence>
<comment type="caution">
    <text evidence="6">The sequence shown here is derived from an EMBL/GenBank/DDBJ whole genome shotgun (WGS) entry which is preliminary data.</text>
</comment>
<dbReference type="SUPFAM" id="SSF51569">
    <property type="entry name" value="Aldolase"/>
    <property type="match status" value="1"/>
</dbReference>
<dbReference type="InterPro" id="IPR013785">
    <property type="entry name" value="Aldolase_TIM"/>
</dbReference>
<dbReference type="Pfam" id="PF01081">
    <property type="entry name" value="Aldolase"/>
    <property type="match status" value="1"/>
</dbReference>
<evidence type="ECO:0000256" key="2">
    <source>
        <dbReference type="ARBA" id="ARBA00006906"/>
    </source>
</evidence>
<dbReference type="Gene3D" id="3.20.20.70">
    <property type="entry name" value="Aldolase class I"/>
    <property type="match status" value="1"/>
</dbReference>